<protein>
    <submittedName>
        <fullName evidence="3">Transposase B</fullName>
    </submittedName>
</protein>
<dbReference type="PANTHER" id="PTHR30007:SF1">
    <property type="entry name" value="BLR1914 PROTEIN"/>
    <property type="match status" value="1"/>
</dbReference>
<accession>A0A0G1CJY1</accession>
<dbReference type="GO" id="GO:0006313">
    <property type="term" value="P:DNA transposition"/>
    <property type="evidence" value="ECO:0007669"/>
    <property type="project" value="InterPro"/>
</dbReference>
<sequence>MYYDVTKLVSKKVFTNLLLVLPTPRQKRFGRKRVEKKPLIAGILQVLKHGLPWNSIAACGASGVSCWRYFQEIQRRGKLKLIYEALAGETTDVVEGAIDTTTATSFHFRRLCGYDGKHRKYGTKISLFSDKGGLPADVNFGKGQAYDGVFVAGHLKKTAGRRKRVLNLDKMYTNLEMRRRLRKSGTQVNMEMRKGDYIRKRGPKFSFNKEKYQVRFLIERLNAWIKNFWRVRVRRDYKPAIYKAFVYLALIIVLLRQN</sequence>
<dbReference type="GO" id="GO:0004803">
    <property type="term" value="F:transposase activity"/>
    <property type="evidence" value="ECO:0007669"/>
    <property type="project" value="InterPro"/>
</dbReference>
<dbReference type="Proteomes" id="UP000034050">
    <property type="component" value="Unassembled WGS sequence"/>
</dbReference>
<evidence type="ECO:0000259" key="1">
    <source>
        <dbReference type="Pfam" id="PF01609"/>
    </source>
</evidence>
<name>A0A0G1CJY1_9BACT</name>
<organism evidence="3 4">
    <name type="scientific">Candidatus Gottesmanbacteria bacterium GW2011_GWB1_43_11</name>
    <dbReference type="NCBI Taxonomy" id="1618446"/>
    <lineage>
        <taxon>Bacteria</taxon>
        <taxon>Candidatus Gottesmaniibacteriota</taxon>
    </lineage>
</organism>
<feature type="domain" description="Transposase IS4-like" evidence="1">
    <location>
        <begin position="98"/>
        <end position="254"/>
    </location>
</feature>
<dbReference type="NCBIfam" id="NF033580">
    <property type="entry name" value="transpos_IS5_3"/>
    <property type="match status" value="1"/>
</dbReference>
<proteinExistence type="predicted"/>
<dbReference type="GO" id="GO:0003677">
    <property type="term" value="F:DNA binding"/>
    <property type="evidence" value="ECO:0007669"/>
    <property type="project" value="InterPro"/>
</dbReference>
<evidence type="ECO:0000313" key="3">
    <source>
        <dbReference type="EMBL" id="KKS85797.1"/>
    </source>
</evidence>
<gene>
    <name evidence="3" type="ORF">UV61_C0015G0011</name>
</gene>
<dbReference type="PANTHER" id="PTHR30007">
    <property type="entry name" value="PHP DOMAIN PROTEIN"/>
    <property type="match status" value="1"/>
</dbReference>
<dbReference type="EMBL" id="LCFD01000015">
    <property type="protein sequence ID" value="KKS85797.1"/>
    <property type="molecule type" value="Genomic_DNA"/>
</dbReference>
<dbReference type="Pfam" id="PF01609">
    <property type="entry name" value="DDE_Tnp_1"/>
    <property type="match status" value="1"/>
</dbReference>
<dbReference type="AlphaFoldDB" id="A0A0G1CJY1"/>
<evidence type="ECO:0000313" key="4">
    <source>
        <dbReference type="Proteomes" id="UP000034050"/>
    </source>
</evidence>
<comment type="caution">
    <text evidence="3">The sequence shown here is derived from an EMBL/GenBank/DDBJ whole genome shotgun (WGS) entry which is preliminary data.</text>
</comment>
<dbReference type="InterPro" id="IPR025161">
    <property type="entry name" value="IS402-like_dom"/>
</dbReference>
<reference evidence="3 4" key="1">
    <citation type="journal article" date="2015" name="Nature">
        <title>rRNA introns, odd ribosomes, and small enigmatic genomes across a large radiation of phyla.</title>
        <authorList>
            <person name="Brown C.T."/>
            <person name="Hug L.A."/>
            <person name="Thomas B.C."/>
            <person name="Sharon I."/>
            <person name="Castelle C.J."/>
            <person name="Singh A."/>
            <person name="Wilkins M.J."/>
            <person name="Williams K.H."/>
            <person name="Banfield J.F."/>
        </authorList>
    </citation>
    <scope>NUCLEOTIDE SEQUENCE [LARGE SCALE GENOMIC DNA]</scope>
</reference>
<dbReference type="Pfam" id="PF13340">
    <property type="entry name" value="DUF4096"/>
    <property type="match status" value="1"/>
</dbReference>
<dbReference type="InterPro" id="IPR002559">
    <property type="entry name" value="Transposase_11"/>
</dbReference>
<evidence type="ECO:0000259" key="2">
    <source>
        <dbReference type="Pfam" id="PF13340"/>
    </source>
</evidence>
<feature type="domain" description="Insertion element IS402-like" evidence="2">
    <location>
        <begin position="19"/>
        <end position="80"/>
    </location>
</feature>